<protein>
    <submittedName>
        <fullName evidence="5">Tyrosine recombinase XerC</fullName>
    </submittedName>
</protein>
<dbReference type="GO" id="GO:0006310">
    <property type="term" value="P:DNA recombination"/>
    <property type="evidence" value="ECO:0007669"/>
    <property type="project" value="UniProtKB-KW"/>
</dbReference>
<dbReference type="Pfam" id="PF00589">
    <property type="entry name" value="Phage_integrase"/>
    <property type="match status" value="1"/>
</dbReference>
<dbReference type="PANTHER" id="PTHR30349">
    <property type="entry name" value="PHAGE INTEGRASE-RELATED"/>
    <property type="match status" value="1"/>
</dbReference>
<comment type="caution">
    <text evidence="5">The sequence shown here is derived from an EMBL/GenBank/DDBJ whole genome shotgun (WGS) entry which is preliminary data.</text>
</comment>
<dbReference type="GO" id="GO:0003677">
    <property type="term" value="F:DNA binding"/>
    <property type="evidence" value="ECO:0007669"/>
    <property type="project" value="UniProtKB-KW"/>
</dbReference>
<proteinExistence type="predicted"/>
<evidence type="ECO:0000256" key="2">
    <source>
        <dbReference type="ARBA" id="ARBA00023172"/>
    </source>
</evidence>
<organism evidence="5">
    <name type="scientific">bioreactor metagenome</name>
    <dbReference type="NCBI Taxonomy" id="1076179"/>
    <lineage>
        <taxon>unclassified sequences</taxon>
        <taxon>metagenomes</taxon>
        <taxon>ecological metagenomes</taxon>
    </lineage>
</organism>
<accession>A0A644YTF7</accession>
<keyword evidence="1" id="KW-0238">DNA-binding</keyword>
<feature type="domain" description="Tyr recombinase" evidence="3">
    <location>
        <begin position="204"/>
        <end position="385"/>
    </location>
</feature>
<reference evidence="5" key="1">
    <citation type="submission" date="2019-08" db="EMBL/GenBank/DDBJ databases">
        <authorList>
            <person name="Kucharzyk K."/>
            <person name="Murdoch R.W."/>
            <person name="Higgins S."/>
            <person name="Loffler F."/>
        </authorList>
    </citation>
    <scope>NUCLEOTIDE SEQUENCE</scope>
</reference>
<dbReference type="Pfam" id="PF13102">
    <property type="entry name" value="Phage_int_SAM_5"/>
    <property type="match status" value="1"/>
</dbReference>
<dbReference type="GO" id="GO:0015074">
    <property type="term" value="P:DNA integration"/>
    <property type="evidence" value="ECO:0007669"/>
    <property type="project" value="InterPro"/>
</dbReference>
<evidence type="ECO:0000259" key="3">
    <source>
        <dbReference type="PROSITE" id="PS51898"/>
    </source>
</evidence>
<dbReference type="PROSITE" id="PS51900">
    <property type="entry name" value="CB"/>
    <property type="match status" value="1"/>
</dbReference>
<name>A0A644YTF7_9ZZZZ</name>
<dbReference type="Gene3D" id="1.10.150.130">
    <property type="match status" value="1"/>
</dbReference>
<dbReference type="InterPro" id="IPR002104">
    <property type="entry name" value="Integrase_catalytic"/>
</dbReference>
<dbReference type="InterPro" id="IPR050090">
    <property type="entry name" value="Tyrosine_recombinase_XerCD"/>
</dbReference>
<dbReference type="PROSITE" id="PS51898">
    <property type="entry name" value="TYR_RECOMBINASE"/>
    <property type="match status" value="1"/>
</dbReference>
<dbReference type="Gene3D" id="1.10.443.10">
    <property type="entry name" value="Intergrase catalytic core"/>
    <property type="match status" value="1"/>
</dbReference>
<keyword evidence="2" id="KW-0233">DNA recombination</keyword>
<dbReference type="InterPro" id="IPR013762">
    <property type="entry name" value="Integrase-like_cat_sf"/>
</dbReference>
<dbReference type="EMBL" id="VSSQ01006196">
    <property type="protein sequence ID" value="MPM31852.1"/>
    <property type="molecule type" value="Genomic_DNA"/>
</dbReference>
<dbReference type="InterPro" id="IPR010998">
    <property type="entry name" value="Integrase_recombinase_N"/>
</dbReference>
<evidence type="ECO:0000256" key="1">
    <source>
        <dbReference type="ARBA" id="ARBA00023125"/>
    </source>
</evidence>
<dbReference type="AlphaFoldDB" id="A0A644YTF7"/>
<dbReference type="InterPro" id="IPR025269">
    <property type="entry name" value="SAM-like_dom"/>
</dbReference>
<evidence type="ECO:0000313" key="5">
    <source>
        <dbReference type="EMBL" id="MPM31852.1"/>
    </source>
</evidence>
<dbReference type="InterPro" id="IPR011010">
    <property type="entry name" value="DNA_brk_join_enz"/>
</dbReference>
<feature type="domain" description="Core-binding (CB)" evidence="4">
    <location>
        <begin position="89"/>
        <end position="181"/>
    </location>
</feature>
<dbReference type="CDD" id="cd00397">
    <property type="entry name" value="DNA_BRE_C"/>
    <property type="match status" value="1"/>
</dbReference>
<dbReference type="InterPro" id="IPR044068">
    <property type="entry name" value="CB"/>
</dbReference>
<gene>
    <name evidence="5" type="primary">xerC_127</name>
    <name evidence="5" type="ORF">SDC9_78409</name>
</gene>
<sequence>MLTSKKPEYHHNVKGYTPARLTQGKKWYVSFYAFDPEAGKLKRKLIHINRIPLKRSRKEYADDLILRINSELAMGWTPWINSNNGRGYETLEVVYERYSKFLSKKLQEEYLREKTVRGYMSMLNIFKQYNAQRVRPLQYVYQITPEFCSAFIDYVWLDLGNSGTTRDNYLTWLKGFAEFLVEQNFLQGDPTVAIKSLGKKKGKKNRTVIKREDMAKLKQYCEKNSSSFLLACYFLYYCFIRPKEMSYIRLEDISVQRSTVFVHHQVSKNKQDGVVTIPDKVMKMLIDQDVFKNPSHYFLFGKNFKPAEKRHSDKQFRDFWSNHIREYLKFPKLYKFYSLKDTGITDLIKAGQDLISVRDQARHYSLVMTDIYTPKDIQEANELIKHHSSAF</sequence>
<dbReference type="SUPFAM" id="SSF56349">
    <property type="entry name" value="DNA breaking-rejoining enzymes"/>
    <property type="match status" value="1"/>
</dbReference>
<evidence type="ECO:0000259" key="4">
    <source>
        <dbReference type="PROSITE" id="PS51900"/>
    </source>
</evidence>